<dbReference type="AlphaFoldDB" id="A0A0B7AI56"/>
<evidence type="ECO:0000313" key="2">
    <source>
        <dbReference type="EMBL" id="CEK79771.1"/>
    </source>
</evidence>
<accession>A0A0B7AI56</accession>
<gene>
    <name evidence="2" type="primary">ORF117380</name>
</gene>
<protein>
    <submittedName>
        <fullName evidence="2">Uncharacterized protein</fullName>
    </submittedName>
</protein>
<sequence length="51" mass="5854">MNTMSKNHKAGIGDKCFMKESMPKRNPETNFIERQKILDLVSSVEEIEQVA</sequence>
<dbReference type="EMBL" id="HACG01032906">
    <property type="protein sequence ID" value="CEK79771.1"/>
    <property type="molecule type" value="Transcribed_RNA"/>
</dbReference>
<feature type="region of interest" description="Disordered" evidence="1">
    <location>
        <begin position="1"/>
        <end position="23"/>
    </location>
</feature>
<evidence type="ECO:0000256" key="1">
    <source>
        <dbReference type="SAM" id="MobiDB-lite"/>
    </source>
</evidence>
<proteinExistence type="predicted"/>
<organism evidence="2">
    <name type="scientific">Arion vulgaris</name>
    <dbReference type="NCBI Taxonomy" id="1028688"/>
    <lineage>
        <taxon>Eukaryota</taxon>
        <taxon>Metazoa</taxon>
        <taxon>Spiralia</taxon>
        <taxon>Lophotrochozoa</taxon>
        <taxon>Mollusca</taxon>
        <taxon>Gastropoda</taxon>
        <taxon>Heterobranchia</taxon>
        <taxon>Euthyneura</taxon>
        <taxon>Panpulmonata</taxon>
        <taxon>Eupulmonata</taxon>
        <taxon>Stylommatophora</taxon>
        <taxon>Helicina</taxon>
        <taxon>Arionoidea</taxon>
        <taxon>Arionidae</taxon>
        <taxon>Arion</taxon>
    </lineage>
</organism>
<reference evidence="2" key="1">
    <citation type="submission" date="2014-12" db="EMBL/GenBank/DDBJ databases">
        <title>Insight into the proteome of Arion vulgaris.</title>
        <authorList>
            <person name="Aradska J."/>
            <person name="Bulat T."/>
            <person name="Smidak R."/>
            <person name="Sarate P."/>
            <person name="Gangsoo J."/>
            <person name="Sialana F."/>
            <person name="Bilban M."/>
            <person name="Lubec G."/>
        </authorList>
    </citation>
    <scope>NUCLEOTIDE SEQUENCE</scope>
    <source>
        <tissue evidence="2">Skin</tissue>
    </source>
</reference>
<name>A0A0B7AI56_9EUPU</name>